<accession>A0A1I1AMR1</accession>
<proteinExistence type="inferred from homology"/>
<organism evidence="5 6">
    <name type="scientific">Clostridium frigidicarnis</name>
    <dbReference type="NCBI Taxonomy" id="84698"/>
    <lineage>
        <taxon>Bacteria</taxon>
        <taxon>Bacillati</taxon>
        <taxon>Bacillota</taxon>
        <taxon>Clostridia</taxon>
        <taxon>Eubacteriales</taxon>
        <taxon>Clostridiaceae</taxon>
        <taxon>Clostridium</taxon>
    </lineage>
</organism>
<keyword evidence="2" id="KW-0560">Oxidoreductase</keyword>
<evidence type="ECO:0000259" key="3">
    <source>
        <dbReference type="Pfam" id="PF00465"/>
    </source>
</evidence>
<dbReference type="EMBL" id="FOKI01000041">
    <property type="protein sequence ID" value="SFB39311.1"/>
    <property type="molecule type" value="Genomic_DNA"/>
</dbReference>
<dbReference type="FunFam" id="3.40.50.1970:FF:000003">
    <property type="entry name" value="Alcohol dehydrogenase, iron-containing"/>
    <property type="match status" value="1"/>
</dbReference>
<sequence>MNMLTYEIPTKCYIGTDVISNFGEVIKKYGDKALIVTGRNSSKKNGSFDDVKTLLNKINIDYVVFDSIEENPSLETIEKARIIGIDEGVDFIIGIGGGSPIDASKAIGILIKNIKYTAFHFIGEKNLESLPIIAVPTTAGTGTEVTQYAIVTDNKDKCKKNMGHSVFPKVAFLDPKYMKDMNFDITVSTAVDAFSHLVEAYLNTNANFISDMYCEKGIGIFKKCLIKLIEKELDMDLRENLMMVSMLGGFAIAQVGTSIPHGMGYALTYNKGISHGVANCILYREYLKCFKNQEKVRKIIDILELESIDTLGNYLDEIINLDFRVTEEEIREYSKGMASNKGKLKNHPEAITEEEIFNIYKKSLLK</sequence>
<keyword evidence="6" id="KW-1185">Reference proteome</keyword>
<evidence type="ECO:0000313" key="5">
    <source>
        <dbReference type="EMBL" id="SFB39311.1"/>
    </source>
</evidence>
<comment type="similarity">
    <text evidence="1">Belongs to the iron-containing alcohol dehydrogenase family.</text>
</comment>
<dbReference type="SUPFAM" id="SSF56796">
    <property type="entry name" value="Dehydroquinate synthase-like"/>
    <property type="match status" value="1"/>
</dbReference>
<protein>
    <submittedName>
        <fullName evidence="5">Alcohol dehydrogenase</fullName>
    </submittedName>
</protein>
<evidence type="ECO:0000256" key="2">
    <source>
        <dbReference type="ARBA" id="ARBA00023002"/>
    </source>
</evidence>
<dbReference type="AlphaFoldDB" id="A0A1I1AMR1"/>
<dbReference type="CDD" id="cd08181">
    <property type="entry name" value="PPD-like"/>
    <property type="match status" value="1"/>
</dbReference>
<dbReference type="Gene3D" id="1.20.1090.10">
    <property type="entry name" value="Dehydroquinate synthase-like - alpha domain"/>
    <property type="match status" value="1"/>
</dbReference>
<dbReference type="Gene3D" id="3.40.50.1970">
    <property type="match status" value="1"/>
</dbReference>
<dbReference type="InterPro" id="IPR001670">
    <property type="entry name" value="ADH_Fe/GldA"/>
</dbReference>
<dbReference type="InterPro" id="IPR039697">
    <property type="entry name" value="Alcohol_dehydrogenase_Fe"/>
</dbReference>
<dbReference type="Pfam" id="PF25137">
    <property type="entry name" value="ADH_Fe_C"/>
    <property type="match status" value="1"/>
</dbReference>
<evidence type="ECO:0000313" key="6">
    <source>
        <dbReference type="Proteomes" id="UP000198619"/>
    </source>
</evidence>
<evidence type="ECO:0000259" key="4">
    <source>
        <dbReference type="Pfam" id="PF25137"/>
    </source>
</evidence>
<dbReference type="GO" id="GO:0046872">
    <property type="term" value="F:metal ion binding"/>
    <property type="evidence" value="ECO:0007669"/>
    <property type="project" value="InterPro"/>
</dbReference>
<feature type="domain" description="Fe-containing alcohol dehydrogenase-like C-terminal" evidence="4">
    <location>
        <begin position="186"/>
        <end position="363"/>
    </location>
</feature>
<dbReference type="GO" id="GO:0004022">
    <property type="term" value="F:alcohol dehydrogenase (NAD+) activity"/>
    <property type="evidence" value="ECO:0007669"/>
    <property type="project" value="TreeGrafter"/>
</dbReference>
<dbReference type="PANTHER" id="PTHR11496">
    <property type="entry name" value="ALCOHOL DEHYDROGENASE"/>
    <property type="match status" value="1"/>
</dbReference>
<feature type="domain" description="Alcohol dehydrogenase iron-type/glycerol dehydrogenase GldA" evidence="3">
    <location>
        <begin position="9"/>
        <end position="175"/>
    </location>
</feature>
<dbReference type="PANTHER" id="PTHR11496:SF102">
    <property type="entry name" value="ALCOHOL DEHYDROGENASE 4"/>
    <property type="match status" value="1"/>
</dbReference>
<dbReference type="InterPro" id="IPR056798">
    <property type="entry name" value="ADH_Fe_C"/>
</dbReference>
<dbReference type="Proteomes" id="UP000198619">
    <property type="component" value="Unassembled WGS sequence"/>
</dbReference>
<reference evidence="5 6" key="1">
    <citation type="submission" date="2016-10" db="EMBL/GenBank/DDBJ databases">
        <authorList>
            <person name="de Groot N.N."/>
        </authorList>
    </citation>
    <scope>NUCLEOTIDE SEQUENCE [LARGE SCALE GENOMIC DNA]</scope>
    <source>
        <strain evidence="5 6">DSM 12271</strain>
    </source>
</reference>
<dbReference type="RefSeq" id="WP_242948451.1">
    <property type="nucleotide sequence ID" value="NZ_FOKI01000041.1"/>
</dbReference>
<name>A0A1I1AMR1_9CLOT</name>
<dbReference type="Pfam" id="PF00465">
    <property type="entry name" value="Fe-ADH"/>
    <property type="match status" value="1"/>
</dbReference>
<evidence type="ECO:0000256" key="1">
    <source>
        <dbReference type="ARBA" id="ARBA00007358"/>
    </source>
</evidence>
<gene>
    <name evidence="5" type="ORF">SAMN04488528_10416</name>
</gene>
<dbReference type="STRING" id="84698.SAMN04488528_10416"/>